<keyword evidence="2" id="KW-1185">Reference proteome</keyword>
<reference evidence="1 2" key="1">
    <citation type="submission" date="2020-02" db="EMBL/GenBank/DDBJ databases">
        <authorList>
            <person name="Chen W.-M."/>
        </authorList>
    </citation>
    <scope>NUCLEOTIDE SEQUENCE [LARGE SCALE GENOMIC DNA]</scope>
    <source>
        <strain evidence="1 2">KMS-5</strain>
    </source>
</reference>
<protein>
    <submittedName>
        <fullName evidence="1">Uncharacterized protein</fullName>
    </submittedName>
</protein>
<accession>A0A6M0QZL6</accession>
<comment type="caution">
    <text evidence="1">The sequence shown here is derived from an EMBL/GenBank/DDBJ whole genome shotgun (WGS) entry which is preliminary data.</text>
</comment>
<dbReference type="AlphaFoldDB" id="A0A6M0QZL6"/>
<name>A0A6M0QZL6_9RHOB</name>
<evidence type="ECO:0000313" key="1">
    <source>
        <dbReference type="EMBL" id="NEY91982.1"/>
    </source>
</evidence>
<gene>
    <name evidence="1" type="ORF">G4Z14_16955</name>
</gene>
<sequence>MKIQVSRGGWIGIFPKLKQKPGVCGANAAPKGQLSRHKVSLSTWCHFIRWLF</sequence>
<proteinExistence type="predicted"/>
<organism evidence="1 2">
    <name type="scientific">Tabrizicola oligotrophica</name>
    <dbReference type="NCBI Taxonomy" id="2710650"/>
    <lineage>
        <taxon>Bacteria</taxon>
        <taxon>Pseudomonadati</taxon>
        <taxon>Pseudomonadota</taxon>
        <taxon>Alphaproteobacteria</taxon>
        <taxon>Rhodobacterales</taxon>
        <taxon>Paracoccaceae</taxon>
        <taxon>Tabrizicola</taxon>
    </lineage>
</organism>
<dbReference type="RefSeq" id="WP_164627889.1">
    <property type="nucleotide sequence ID" value="NZ_JAAIVJ010000017.1"/>
</dbReference>
<evidence type="ECO:0000313" key="2">
    <source>
        <dbReference type="Proteomes" id="UP000477782"/>
    </source>
</evidence>
<dbReference type="Proteomes" id="UP000477782">
    <property type="component" value="Unassembled WGS sequence"/>
</dbReference>
<dbReference type="EMBL" id="JAAIVJ010000017">
    <property type="protein sequence ID" value="NEY91982.1"/>
    <property type="molecule type" value="Genomic_DNA"/>
</dbReference>